<evidence type="ECO:0000313" key="2">
    <source>
        <dbReference type="Proteomes" id="UP000236743"/>
    </source>
</evidence>
<dbReference type="EMBL" id="FNUY01000002">
    <property type="protein sequence ID" value="SEF93034.1"/>
    <property type="molecule type" value="Genomic_DNA"/>
</dbReference>
<organism evidence="1 2">
    <name type="scientific">Bosea lathyri</name>
    <dbReference type="NCBI Taxonomy" id="1036778"/>
    <lineage>
        <taxon>Bacteria</taxon>
        <taxon>Pseudomonadati</taxon>
        <taxon>Pseudomonadota</taxon>
        <taxon>Alphaproteobacteria</taxon>
        <taxon>Hyphomicrobiales</taxon>
        <taxon>Boseaceae</taxon>
        <taxon>Bosea</taxon>
    </lineage>
</organism>
<protein>
    <submittedName>
        <fullName evidence="1">Uncharacterized protein</fullName>
    </submittedName>
</protein>
<evidence type="ECO:0000313" key="1">
    <source>
        <dbReference type="EMBL" id="SEF93034.1"/>
    </source>
</evidence>
<name>A0A1H5W0I9_9HYPH</name>
<gene>
    <name evidence="1" type="ORF">SAMN04488115_102517</name>
</gene>
<dbReference type="AlphaFoldDB" id="A0A1H5W0I9"/>
<keyword evidence="2" id="KW-1185">Reference proteome</keyword>
<proteinExistence type="predicted"/>
<sequence>MRIIALALCLATSSWGGGLVYAHSWYPYDCCSDRDCWPMGLDADAREPEPRIVPGGYLTHDGHFVPESATRVSKDGRFHICRSGGTLTGTVIAPSQRPYCLFVPKPAY</sequence>
<dbReference type="Proteomes" id="UP000236743">
    <property type="component" value="Unassembled WGS sequence"/>
</dbReference>
<reference evidence="1 2" key="1">
    <citation type="submission" date="2016-10" db="EMBL/GenBank/DDBJ databases">
        <authorList>
            <person name="de Groot N.N."/>
        </authorList>
    </citation>
    <scope>NUCLEOTIDE SEQUENCE [LARGE SCALE GENOMIC DNA]</scope>
    <source>
        <strain evidence="1 2">DSM 26656</strain>
    </source>
</reference>
<accession>A0A1H5W0I9</accession>